<keyword evidence="3" id="KW-1185">Reference proteome</keyword>
<dbReference type="SUPFAM" id="SSF55166">
    <property type="entry name" value="Hedgehog/DD-peptidase"/>
    <property type="match status" value="1"/>
</dbReference>
<comment type="caution">
    <text evidence="2">The sequence shown here is derived from an EMBL/GenBank/DDBJ whole genome shotgun (WGS) entry which is preliminary data.</text>
</comment>
<proteinExistence type="predicted"/>
<feature type="domain" description="D-alanyl-D-alanine carboxypeptidase-like core" evidence="1">
    <location>
        <begin position="297"/>
        <end position="411"/>
    </location>
</feature>
<accession>A0A4R6TR18</accession>
<dbReference type="PANTHER" id="PTHR34385">
    <property type="entry name" value="D-ALANYL-D-ALANINE CARBOXYPEPTIDASE"/>
    <property type="match status" value="1"/>
</dbReference>
<dbReference type="AlphaFoldDB" id="A0A4R6TR18"/>
<keyword evidence="2" id="KW-0645">Protease</keyword>
<dbReference type="InterPro" id="IPR036366">
    <property type="entry name" value="PGBDSf"/>
</dbReference>
<dbReference type="PANTHER" id="PTHR34385:SF1">
    <property type="entry name" value="PEPTIDOGLYCAN L-ALANYL-D-GLUTAMATE ENDOPEPTIDASE CWLK"/>
    <property type="match status" value="1"/>
</dbReference>
<dbReference type="Pfam" id="PF02557">
    <property type="entry name" value="VanY"/>
    <property type="match status" value="1"/>
</dbReference>
<keyword evidence="2" id="KW-0378">Hydrolase</keyword>
<gene>
    <name evidence="2" type="ORF">EV213_12147</name>
</gene>
<organism evidence="2 3">
    <name type="scientific">Aureibacillus halotolerans</name>
    <dbReference type="NCBI Taxonomy" id="1508390"/>
    <lineage>
        <taxon>Bacteria</taxon>
        <taxon>Bacillati</taxon>
        <taxon>Bacillota</taxon>
        <taxon>Bacilli</taxon>
        <taxon>Bacillales</taxon>
        <taxon>Bacillaceae</taxon>
        <taxon>Aureibacillus</taxon>
    </lineage>
</organism>
<dbReference type="InterPro" id="IPR003709">
    <property type="entry name" value="VanY-like_core_dom"/>
</dbReference>
<protein>
    <submittedName>
        <fullName evidence="2">LAS superfamily LD-carboxypeptidase LdcB</fullName>
    </submittedName>
</protein>
<reference evidence="2 3" key="1">
    <citation type="submission" date="2019-03" db="EMBL/GenBank/DDBJ databases">
        <title>Genomic Encyclopedia of Type Strains, Phase IV (KMG-IV): sequencing the most valuable type-strain genomes for metagenomic binning, comparative biology and taxonomic classification.</title>
        <authorList>
            <person name="Goeker M."/>
        </authorList>
    </citation>
    <scope>NUCLEOTIDE SEQUENCE [LARGE SCALE GENOMIC DNA]</scope>
    <source>
        <strain evidence="2 3">DSM 28697</strain>
    </source>
</reference>
<evidence type="ECO:0000313" key="3">
    <source>
        <dbReference type="Proteomes" id="UP000295632"/>
    </source>
</evidence>
<dbReference type="InterPro" id="IPR052179">
    <property type="entry name" value="DD-CPase-like"/>
</dbReference>
<dbReference type="InterPro" id="IPR009045">
    <property type="entry name" value="Zn_M74/Hedgehog-like"/>
</dbReference>
<dbReference type="CDD" id="cd14852">
    <property type="entry name" value="LD-carboxypeptidase"/>
    <property type="match status" value="1"/>
</dbReference>
<keyword evidence="2" id="KW-0121">Carboxypeptidase</keyword>
<dbReference type="EMBL" id="SNYJ01000021">
    <property type="protein sequence ID" value="TDQ35429.1"/>
    <property type="molecule type" value="Genomic_DNA"/>
</dbReference>
<evidence type="ECO:0000313" key="2">
    <source>
        <dbReference type="EMBL" id="TDQ35429.1"/>
    </source>
</evidence>
<dbReference type="OrthoDB" id="9792074at2"/>
<evidence type="ECO:0000259" key="1">
    <source>
        <dbReference type="Pfam" id="PF02557"/>
    </source>
</evidence>
<dbReference type="GO" id="GO:0006508">
    <property type="term" value="P:proteolysis"/>
    <property type="evidence" value="ECO:0007669"/>
    <property type="project" value="InterPro"/>
</dbReference>
<dbReference type="RefSeq" id="WP_133581905.1">
    <property type="nucleotide sequence ID" value="NZ_SNYJ01000021.1"/>
</dbReference>
<name>A0A4R6TR18_9BACI</name>
<sequence length="441" mass="50481">MYQIEGHSWEGRTLVLHLSIDKVEFGQDIETTDSKSTGWLASVKSYVKEHLPGQGSESVKVMLGPLMLANLPADTLGMRMPLSQHKAKLTNLHYRWGRSSDRMDMAEDFGVDLHVLEGATENELITIPVQLYQRPYQLPVKQEWTFTFRESGMTREIRQRMSKCPLREEMKILPDTRKLRLMYQLPYEVRLGDRNTGVEALQEAFHVCGLQCPVTGTFDEATAAACEDWKASSGFSHTGVAFGPIHRDAMIQRLLQTAVHLKGNEPTPLLVNSWNRLERTAKPTDLIKLGVDITGEHWLTSQTAHALHRWMEEARKRGLQMTLQKAYRSGDIQHLAYREALTRNKMTPCKAPGESEHQTGEAIDIMPLDEEDKGWIQATAARHGFTLRYPEGKEAWTGQPGEAWHFRYVGKDIADVLKQNNWVLEQWWLYQVFGREPFNDL</sequence>
<dbReference type="Gene3D" id="3.30.1380.10">
    <property type="match status" value="1"/>
</dbReference>
<dbReference type="Gene3D" id="1.10.101.10">
    <property type="entry name" value="PGBD-like superfamily/PGBD"/>
    <property type="match status" value="1"/>
</dbReference>
<dbReference type="GO" id="GO:0004180">
    <property type="term" value="F:carboxypeptidase activity"/>
    <property type="evidence" value="ECO:0007669"/>
    <property type="project" value="UniProtKB-KW"/>
</dbReference>
<dbReference type="Proteomes" id="UP000295632">
    <property type="component" value="Unassembled WGS sequence"/>
</dbReference>
<dbReference type="InterPro" id="IPR058193">
    <property type="entry name" value="VanY/YodJ_core_dom"/>
</dbReference>